<evidence type="ECO:0000313" key="22">
    <source>
        <dbReference type="EnsemblMetazoa" id="AMAM001622-PA"/>
    </source>
</evidence>
<evidence type="ECO:0000256" key="9">
    <source>
        <dbReference type="ARBA" id="ARBA00022825"/>
    </source>
</evidence>
<keyword evidence="6" id="KW-0356">Hemostasis</keyword>
<evidence type="ECO:0000256" key="10">
    <source>
        <dbReference type="ARBA" id="ARBA00023034"/>
    </source>
</evidence>
<evidence type="ECO:0000256" key="2">
    <source>
        <dbReference type="ARBA" id="ARBA00004555"/>
    </source>
</evidence>
<dbReference type="InterPro" id="IPR001254">
    <property type="entry name" value="Trypsin_dom"/>
</dbReference>
<evidence type="ECO:0000256" key="20">
    <source>
        <dbReference type="ARBA" id="ARBA00042906"/>
    </source>
</evidence>
<dbReference type="GO" id="GO:0006508">
    <property type="term" value="P:proteolysis"/>
    <property type="evidence" value="ECO:0007669"/>
    <property type="project" value="UniProtKB-KW"/>
</dbReference>
<evidence type="ECO:0000256" key="6">
    <source>
        <dbReference type="ARBA" id="ARBA00022696"/>
    </source>
</evidence>
<feature type="domain" description="Peptidase S1" evidence="21">
    <location>
        <begin position="1"/>
        <end position="122"/>
    </location>
</feature>
<dbReference type="PANTHER" id="PTHR24252:SF7">
    <property type="entry name" value="HYALIN"/>
    <property type="match status" value="1"/>
</dbReference>
<keyword evidence="12" id="KW-0325">Glycoprotein</keyword>
<reference evidence="22" key="2">
    <citation type="submission" date="2020-05" db="UniProtKB">
        <authorList>
            <consortium name="EnsemblMetazoa"/>
        </authorList>
    </citation>
    <scope>IDENTIFICATION</scope>
    <source>
        <strain evidence="22">maculatus3</strain>
    </source>
</reference>
<keyword evidence="11" id="KW-1015">Disulfide bond</keyword>
<organism evidence="22 23">
    <name type="scientific">Anopheles maculatus</name>
    <dbReference type="NCBI Taxonomy" id="74869"/>
    <lineage>
        <taxon>Eukaryota</taxon>
        <taxon>Metazoa</taxon>
        <taxon>Ecdysozoa</taxon>
        <taxon>Arthropoda</taxon>
        <taxon>Hexapoda</taxon>
        <taxon>Insecta</taxon>
        <taxon>Pterygota</taxon>
        <taxon>Neoptera</taxon>
        <taxon>Endopterygota</taxon>
        <taxon>Diptera</taxon>
        <taxon>Nematocera</taxon>
        <taxon>Culicoidea</taxon>
        <taxon>Culicidae</taxon>
        <taxon>Anophelinae</taxon>
        <taxon>Anopheles</taxon>
        <taxon>Anopheles maculatus group</taxon>
    </lineage>
</organism>
<dbReference type="Gene3D" id="2.40.10.10">
    <property type="entry name" value="Trypsin-like serine proteases"/>
    <property type="match status" value="1"/>
</dbReference>
<keyword evidence="5" id="KW-0645">Protease</keyword>
<dbReference type="PROSITE" id="PS00135">
    <property type="entry name" value="TRYPSIN_SER"/>
    <property type="match status" value="1"/>
</dbReference>
<evidence type="ECO:0000256" key="13">
    <source>
        <dbReference type="ARBA" id="ARBA00024195"/>
    </source>
</evidence>
<name>A0A182S864_9DIPT</name>
<comment type="subcellular location">
    <subcellularLocation>
        <location evidence="1">Endoplasmic reticulum</location>
    </subcellularLocation>
    <subcellularLocation>
        <location evidence="2">Golgi apparatus</location>
    </subcellularLocation>
    <subcellularLocation>
        <location evidence="3">Secreted</location>
    </subcellularLocation>
</comment>
<evidence type="ECO:0000259" key="21">
    <source>
        <dbReference type="PROSITE" id="PS50240"/>
    </source>
</evidence>
<keyword evidence="10" id="KW-0333">Golgi apparatus</keyword>
<proteinExistence type="inferred from homology"/>
<evidence type="ECO:0000256" key="17">
    <source>
        <dbReference type="ARBA" id="ARBA00040219"/>
    </source>
</evidence>
<dbReference type="FunFam" id="2.40.10.10:FF:000011">
    <property type="entry name" value="Coagulation factor X"/>
    <property type="match status" value="1"/>
</dbReference>
<dbReference type="VEuPathDB" id="VectorBase:AMAM001622"/>
<comment type="function">
    <text evidence="15">Protein C is a vitamin K-dependent serine protease that regulates blood coagulation by inactivating factors Va and VIIIa in the presence of calcium ions and phospholipids. Exerts a protective effect on the endothelial cell barrier function.</text>
</comment>
<dbReference type="InterPro" id="IPR043504">
    <property type="entry name" value="Peptidase_S1_PA_chymotrypsin"/>
</dbReference>
<dbReference type="GO" id="GO:0004252">
    <property type="term" value="F:serine-type endopeptidase activity"/>
    <property type="evidence" value="ECO:0007669"/>
    <property type="project" value="UniProtKB-EC"/>
</dbReference>
<keyword evidence="23" id="KW-1185">Reference proteome</keyword>
<keyword evidence="7" id="KW-0378">Hydrolase</keyword>
<accession>A0A182S864</accession>
<dbReference type="Pfam" id="PF00089">
    <property type="entry name" value="Trypsin"/>
    <property type="match status" value="1"/>
</dbReference>
<evidence type="ECO:0000256" key="16">
    <source>
        <dbReference type="ARBA" id="ARBA00038995"/>
    </source>
</evidence>
<evidence type="ECO:0000256" key="3">
    <source>
        <dbReference type="ARBA" id="ARBA00004613"/>
    </source>
</evidence>
<dbReference type="AlphaFoldDB" id="A0A182S864"/>
<keyword evidence="8" id="KW-0256">Endoplasmic reticulum</keyword>
<dbReference type="Proteomes" id="UP000075901">
    <property type="component" value="Unassembled WGS sequence"/>
</dbReference>
<evidence type="ECO:0000256" key="4">
    <source>
        <dbReference type="ARBA" id="ARBA00022525"/>
    </source>
</evidence>
<evidence type="ECO:0000256" key="5">
    <source>
        <dbReference type="ARBA" id="ARBA00022670"/>
    </source>
</evidence>
<dbReference type="GO" id="GO:0007599">
    <property type="term" value="P:hemostasis"/>
    <property type="evidence" value="ECO:0007669"/>
    <property type="project" value="UniProtKB-KW"/>
</dbReference>
<evidence type="ECO:0000256" key="1">
    <source>
        <dbReference type="ARBA" id="ARBA00004240"/>
    </source>
</evidence>
<dbReference type="SMART" id="SM00020">
    <property type="entry name" value="Tryp_SPc"/>
    <property type="match status" value="1"/>
</dbReference>
<dbReference type="InterPro" id="IPR009003">
    <property type="entry name" value="Peptidase_S1_PA"/>
</dbReference>
<dbReference type="PROSITE" id="PS50240">
    <property type="entry name" value="TRYPSIN_DOM"/>
    <property type="match status" value="1"/>
</dbReference>
<keyword evidence="9" id="KW-0720">Serine protease</keyword>
<protein>
    <recommendedName>
        <fullName evidence="17">Vitamin K-dependent protein C</fullName>
        <ecNumber evidence="16">3.4.21.69</ecNumber>
    </recommendedName>
    <alternativeName>
        <fullName evidence="20">Anticoagulant protein C</fullName>
    </alternativeName>
    <alternativeName>
        <fullName evidence="18">Autoprothrombin IIA</fullName>
    </alternativeName>
    <alternativeName>
        <fullName evidence="19">Blood coagulation factor XIV</fullName>
    </alternativeName>
</protein>
<evidence type="ECO:0000256" key="12">
    <source>
        <dbReference type="ARBA" id="ARBA00023180"/>
    </source>
</evidence>
<sequence length="130" mass="13911">MGHHNKLGIVTGWGATSENGAISTNLQEVTVPIMSNADCRKTGYGPTRITDNMLCAGFDEGKKDSCQGDSGGPLHVIKQNSTDNVHQIAGIVSWGEGCAKPNYPGVYTRVNRFGTWIKSNTVDGCYCSED</sequence>
<evidence type="ECO:0000256" key="8">
    <source>
        <dbReference type="ARBA" id="ARBA00022824"/>
    </source>
</evidence>
<keyword evidence="4" id="KW-0964">Secreted</keyword>
<evidence type="ECO:0000256" key="11">
    <source>
        <dbReference type="ARBA" id="ARBA00023157"/>
    </source>
</evidence>
<dbReference type="EnsemblMetazoa" id="AMAM001622-RA">
    <property type="protein sequence ID" value="AMAM001622-PA"/>
    <property type="gene ID" value="AMAM001622"/>
</dbReference>
<comment type="catalytic activity">
    <reaction evidence="14">
        <text>Degradation of blood coagulation factors Va and VIIIa.</text>
        <dbReference type="EC" id="3.4.21.69"/>
    </reaction>
</comment>
<dbReference type="GO" id="GO:0005794">
    <property type="term" value="C:Golgi apparatus"/>
    <property type="evidence" value="ECO:0007669"/>
    <property type="project" value="UniProtKB-SubCell"/>
</dbReference>
<dbReference type="EC" id="3.4.21.69" evidence="16"/>
<evidence type="ECO:0000256" key="15">
    <source>
        <dbReference type="ARBA" id="ARBA00037553"/>
    </source>
</evidence>
<dbReference type="GO" id="GO:0005576">
    <property type="term" value="C:extracellular region"/>
    <property type="evidence" value="ECO:0007669"/>
    <property type="project" value="UniProtKB-SubCell"/>
</dbReference>
<dbReference type="PANTHER" id="PTHR24252">
    <property type="entry name" value="ACROSIN-RELATED"/>
    <property type="match status" value="1"/>
</dbReference>
<evidence type="ECO:0000256" key="18">
    <source>
        <dbReference type="ARBA" id="ARBA00041306"/>
    </source>
</evidence>
<evidence type="ECO:0000256" key="14">
    <source>
        <dbReference type="ARBA" id="ARBA00036045"/>
    </source>
</evidence>
<dbReference type="InterPro" id="IPR033116">
    <property type="entry name" value="TRYPSIN_SER"/>
</dbReference>
<evidence type="ECO:0000313" key="23">
    <source>
        <dbReference type="Proteomes" id="UP000075901"/>
    </source>
</evidence>
<comment type="similarity">
    <text evidence="13">Belongs to the peptidase S1 family. CLIP subfamily.</text>
</comment>
<dbReference type="GO" id="GO:0005783">
    <property type="term" value="C:endoplasmic reticulum"/>
    <property type="evidence" value="ECO:0007669"/>
    <property type="project" value="UniProtKB-SubCell"/>
</dbReference>
<evidence type="ECO:0000256" key="7">
    <source>
        <dbReference type="ARBA" id="ARBA00022801"/>
    </source>
</evidence>
<dbReference type="CDD" id="cd00190">
    <property type="entry name" value="Tryp_SPc"/>
    <property type="match status" value="1"/>
</dbReference>
<dbReference type="SUPFAM" id="SSF50494">
    <property type="entry name" value="Trypsin-like serine proteases"/>
    <property type="match status" value="1"/>
</dbReference>
<evidence type="ECO:0000256" key="19">
    <source>
        <dbReference type="ARBA" id="ARBA00042403"/>
    </source>
</evidence>
<reference evidence="23" key="1">
    <citation type="submission" date="2013-09" db="EMBL/GenBank/DDBJ databases">
        <title>The Genome Sequence of Anopheles maculatus species B.</title>
        <authorList>
            <consortium name="The Broad Institute Genomics Platform"/>
            <person name="Neafsey D.E."/>
            <person name="Besansky N."/>
            <person name="Howell P."/>
            <person name="Walton C."/>
            <person name="Young S.K."/>
            <person name="Zeng Q."/>
            <person name="Gargeya S."/>
            <person name="Fitzgerald M."/>
            <person name="Haas B."/>
            <person name="Abouelleil A."/>
            <person name="Allen A.W."/>
            <person name="Alvarado L."/>
            <person name="Arachchi H.M."/>
            <person name="Berlin A.M."/>
            <person name="Chapman S.B."/>
            <person name="Gainer-Dewar J."/>
            <person name="Goldberg J."/>
            <person name="Griggs A."/>
            <person name="Gujja S."/>
            <person name="Hansen M."/>
            <person name="Howarth C."/>
            <person name="Imamovic A."/>
            <person name="Ireland A."/>
            <person name="Larimer J."/>
            <person name="McCowan C."/>
            <person name="Murphy C."/>
            <person name="Pearson M."/>
            <person name="Poon T.W."/>
            <person name="Priest M."/>
            <person name="Roberts A."/>
            <person name="Saif S."/>
            <person name="Shea T."/>
            <person name="Sisk P."/>
            <person name="Sykes S."/>
            <person name="Wortman J."/>
            <person name="Nusbaum C."/>
            <person name="Birren B."/>
        </authorList>
    </citation>
    <scope>NUCLEOTIDE SEQUENCE [LARGE SCALE GENOMIC DNA]</scope>
    <source>
        <strain evidence="23">maculatus3</strain>
    </source>
</reference>